<dbReference type="RefSeq" id="WP_148461491.1">
    <property type="nucleotide sequence ID" value="NZ_JAAITS010000008.1"/>
</dbReference>
<dbReference type="CDD" id="cd02012">
    <property type="entry name" value="TPP_TK"/>
    <property type="match status" value="1"/>
</dbReference>
<dbReference type="InterPro" id="IPR005474">
    <property type="entry name" value="Transketolase_N"/>
</dbReference>
<keyword evidence="3" id="KW-0808">Transferase</keyword>
<dbReference type="PANTHER" id="PTHR47514:SF1">
    <property type="entry name" value="TRANSKETOLASE N-TERMINAL SECTION-RELATED"/>
    <property type="match status" value="1"/>
</dbReference>
<keyword evidence="5" id="KW-0786">Thiamine pyrophosphate</keyword>
<name>A0ABX2H5N5_9FIRM</name>
<accession>A0ABX2H5N5</accession>
<gene>
    <name evidence="7" type="ORF">G5B17_04315</name>
</gene>
<evidence type="ECO:0000313" key="8">
    <source>
        <dbReference type="Proteomes" id="UP001644719"/>
    </source>
</evidence>
<dbReference type="PROSITE" id="PS00801">
    <property type="entry name" value="TRANSKETOLASE_1"/>
    <property type="match status" value="1"/>
</dbReference>
<sequence length="271" mass="29414">MSRDVTALEAKAKELRRDIVKMIYAAQSGHLGGSLSEIDILTALFHGEMNYSGKNMDDPNRDRFVLSKGHTAPALYVNLADVGCFPKERLFDSYRRINGLLQGHPCMKTPGVEIAGGSLGIGLSVAAGMALGNRYQGYKGRVYCMMGDGEINEGQIWESAATSAGFGLDNLCAFVDVNGLQNDAPTKEVKDMGDLAAKWKAFGWNVQEINGHDFNEILDALDQARATKGKPSVILAHTVKGKGVPFMENVVVWHGKTPSKEDYEKAMEALA</sequence>
<dbReference type="InterPro" id="IPR029061">
    <property type="entry name" value="THDP-binding"/>
</dbReference>
<evidence type="ECO:0000256" key="3">
    <source>
        <dbReference type="ARBA" id="ARBA00022679"/>
    </source>
</evidence>
<reference evidence="7 8" key="1">
    <citation type="journal article" date="2020" name="Cell Host Microbe">
        <title>Functional and Genomic Variation between Human-Derived Isolates of Lachnospiraceae Reveals Inter- and Intra-Species Diversity.</title>
        <authorList>
            <person name="Sorbara M.T."/>
            <person name="Littmann E.R."/>
            <person name="Fontana E."/>
            <person name="Moody T.U."/>
            <person name="Kohout C.E."/>
            <person name="Gjonbalaj M."/>
            <person name="Eaton V."/>
            <person name="Seok R."/>
            <person name="Leiner I.M."/>
            <person name="Pamer E.G."/>
        </authorList>
    </citation>
    <scope>NUCLEOTIDE SEQUENCE [LARGE SCALE GENOMIC DNA]</scope>
    <source>
        <strain evidence="7 8">MSK.17.74</strain>
    </source>
</reference>
<evidence type="ECO:0000256" key="1">
    <source>
        <dbReference type="ARBA" id="ARBA00001964"/>
    </source>
</evidence>
<comment type="similarity">
    <text evidence="2">Belongs to the transketolase family.</text>
</comment>
<organism evidence="7 8">
    <name type="scientific">Blautia faecis</name>
    <dbReference type="NCBI Taxonomy" id="871665"/>
    <lineage>
        <taxon>Bacteria</taxon>
        <taxon>Bacillati</taxon>
        <taxon>Bacillota</taxon>
        <taxon>Clostridia</taxon>
        <taxon>Lachnospirales</taxon>
        <taxon>Lachnospiraceae</taxon>
        <taxon>Blautia</taxon>
    </lineage>
</organism>
<dbReference type="InterPro" id="IPR049557">
    <property type="entry name" value="Transketolase_CS"/>
</dbReference>
<evidence type="ECO:0000256" key="2">
    <source>
        <dbReference type="ARBA" id="ARBA00007131"/>
    </source>
</evidence>
<keyword evidence="8" id="KW-1185">Reference proteome</keyword>
<evidence type="ECO:0000313" key="7">
    <source>
        <dbReference type="EMBL" id="NSG84671.1"/>
    </source>
</evidence>
<dbReference type="SUPFAM" id="SSF52518">
    <property type="entry name" value="Thiamin diphosphate-binding fold (THDP-binding)"/>
    <property type="match status" value="1"/>
</dbReference>
<dbReference type="Pfam" id="PF00456">
    <property type="entry name" value="Transketolase_N"/>
    <property type="match status" value="1"/>
</dbReference>
<keyword evidence="4" id="KW-0479">Metal-binding</keyword>
<evidence type="ECO:0000256" key="4">
    <source>
        <dbReference type="ARBA" id="ARBA00022723"/>
    </source>
</evidence>
<proteinExistence type="inferred from homology"/>
<evidence type="ECO:0000259" key="6">
    <source>
        <dbReference type="Pfam" id="PF00456"/>
    </source>
</evidence>
<comment type="cofactor">
    <cofactor evidence="1">
        <name>thiamine diphosphate</name>
        <dbReference type="ChEBI" id="CHEBI:58937"/>
    </cofactor>
</comment>
<protein>
    <submittedName>
        <fullName evidence="7">Transketolase</fullName>
    </submittedName>
</protein>
<evidence type="ECO:0000256" key="5">
    <source>
        <dbReference type="ARBA" id="ARBA00023052"/>
    </source>
</evidence>
<dbReference type="PANTHER" id="PTHR47514">
    <property type="entry name" value="TRANSKETOLASE N-TERMINAL SECTION-RELATED"/>
    <property type="match status" value="1"/>
</dbReference>
<feature type="domain" description="Transketolase N-terminal" evidence="6">
    <location>
        <begin position="14"/>
        <end position="265"/>
    </location>
</feature>
<dbReference type="Gene3D" id="3.40.50.970">
    <property type="match status" value="1"/>
</dbReference>
<dbReference type="EMBL" id="JAAITS010000008">
    <property type="protein sequence ID" value="NSG84671.1"/>
    <property type="molecule type" value="Genomic_DNA"/>
</dbReference>
<comment type="caution">
    <text evidence="7">The sequence shown here is derived from an EMBL/GenBank/DDBJ whole genome shotgun (WGS) entry which is preliminary data.</text>
</comment>
<dbReference type="Proteomes" id="UP001644719">
    <property type="component" value="Unassembled WGS sequence"/>
</dbReference>